<organism evidence="4 5">
    <name type="scientific">Amycolatopsis australiensis</name>
    <dbReference type="NCBI Taxonomy" id="546364"/>
    <lineage>
        <taxon>Bacteria</taxon>
        <taxon>Bacillati</taxon>
        <taxon>Actinomycetota</taxon>
        <taxon>Actinomycetes</taxon>
        <taxon>Pseudonocardiales</taxon>
        <taxon>Pseudonocardiaceae</taxon>
        <taxon>Amycolatopsis</taxon>
    </lineage>
</organism>
<dbReference type="InterPro" id="IPR036291">
    <property type="entry name" value="NAD(P)-bd_dom_sf"/>
</dbReference>
<evidence type="ECO:0000256" key="2">
    <source>
        <dbReference type="ARBA" id="ARBA00022857"/>
    </source>
</evidence>
<dbReference type="SUPFAM" id="SSF51735">
    <property type="entry name" value="NAD(P)-binding Rossmann-fold domains"/>
    <property type="match status" value="1"/>
</dbReference>
<dbReference type="InterPro" id="IPR008030">
    <property type="entry name" value="NmrA-like"/>
</dbReference>
<dbReference type="RefSeq" id="WP_084743109.1">
    <property type="nucleotide sequence ID" value="NZ_FPJG01000006.1"/>
</dbReference>
<evidence type="ECO:0000259" key="3">
    <source>
        <dbReference type="Pfam" id="PF05368"/>
    </source>
</evidence>
<reference evidence="5" key="1">
    <citation type="submission" date="2016-11" db="EMBL/GenBank/DDBJ databases">
        <authorList>
            <person name="Varghese N."/>
            <person name="Submissions S."/>
        </authorList>
    </citation>
    <scope>NUCLEOTIDE SEQUENCE [LARGE SCALE GENOMIC DNA]</scope>
    <source>
        <strain evidence="5">DSM 44671</strain>
    </source>
</reference>
<evidence type="ECO:0000313" key="5">
    <source>
        <dbReference type="Proteomes" id="UP000182740"/>
    </source>
</evidence>
<dbReference type="InterPro" id="IPR051164">
    <property type="entry name" value="NmrA-like_oxidored"/>
</dbReference>
<gene>
    <name evidence="4" type="ORF">SAMN04489730_7052</name>
</gene>
<dbReference type="EMBL" id="FPJG01000006">
    <property type="protein sequence ID" value="SFW88758.1"/>
    <property type="molecule type" value="Genomic_DNA"/>
</dbReference>
<dbReference type="OrthoDB" id="319724at2"/>
<dbReference type="PANTHER" id="PTHR42748">
    <property type="entry name" value="NITROGEN METABOLITE REPRESSION PROTEIN NMRA FAMILY MEMBER"/>
    <property type="match status" value="1"/>
</dbReference>
<evidence type="ECO:0000256" key="1">
    <source>
        <dbReference type="ARBA" id="ARBA00006328"/>
    </source>
</evidence>
<keyword evidence="2" id="KW-0521">NADP</keyword>
<comment type="similarity">
    <text evidence="1">Belongs to the NmrA-type oxidoreductase family.</text>
</comment>
<dbReference type="PANTHER" id="PTHR42748:SF7">
    <property type="entry name" value="NMRA LIKE REDOX SENSOR 1-RELATED"/>
    <property type="match status" value="1"/>
</dbReference>
<feature type="domain" description="NmrA-like" evidence="3">
    <location>
        <begin position="8"/>
        <end position="272"/>
    </location>
</feature>
<dbReference type="CDD" id="cd05251">
    <property type="entry name" value="NmrA_like_SDR_a"/>
    <property type="match status" value="1"/>
</dbReference>
<proteinExistence type="inferred from homology"/>
<dbReference type="AlphaFoldDB" id="A0A1K1SWS8"/>
<dbReference type="Gene3D" id="3.40.50.720">
    <property type="entry name" value="NAD(P)-binding Rossmann-like Domain"/>
    <property type="match status" value="1"/>
</dbReference>
<dbReference type="Proteomes" id="UP000182740">
    <property type="component" value="Unassembled WGS sequence"/>
</dbReference>
<accession>A0A1K1SWS8</accession>
<keyword evidence="5" id="KW-1185">Reference proteome</keyword>
<protein>
    <submittedName>
        <fullName evidence="4">Uncharacterized conserved protein YbjT, contains NAD(P)-binding and DUF2867 domains</fullName>
    </submittedName>
</protein>
<dbReference type="Pfam" id="PF05368">
    <property type="entry name" value="NmrA"/>
    <property type="match status" value="1"/>
</dbReference>
<evidence type="ECO:0000313" key="4">
    <source>
        <dbReference type="EMBL" id="SFW88758.1"/>
    </source>
</evidence>
<dbReference type="Gene3D" id="3.90.25.10">
    <property type="entry name" value="UDP-galactose 4-epimerase, domain 1"/>
    <property type="match status" value="1"/>
</dbReference>
<sequence>MSTDSAPVLVTGATGRQGGATVRALRAAGVPVRALVRDPATERAKAVRALGAELVTGDLHDRDSLIRAAGGARAVFSVQMPAFTADGPDFEGELTQGVNLVEAAKAAGVPQFVHTSVSGAGRHTETPGWAEGRWAPMEPYYATKAGIQQRVRAAGFAHWTLIKPGFFMENFLPSMAFLFPRGIEGGLVSVLKPRTRLSLVAVDDIGRAAAAAIAGPERFDGVELELASDYLSMTEIAEVLSRVLGTRVSAPDMTEEEALAAGMPAMGAAHEMMNVAEKPARPQYARDLGIPLTSFAEWARDHLRAWHVERTVHARGALSLRPGRGAGCRIRGRSG</sequence>
<name>A0A1K1SWS8_9PSEU</name>
<dbReference type="STRING" id="546364.SAMN04489730_7052"/>